<dbReference type="InterPro" id="IPR004506">
    <property type="entry name" value="MnmA-like"/>
</dbReference>
<dbReference type="GeneID" id="15803741"/>
<dbReference type="OrthoDB" id="3685at2759"/>
<evidence type="ECO:0000256" key="3">
    <source>
        <dbReference type="ARBA" id="ARBA00011953"/>
    </source>
</evidence>
<keyword evidence="18" id="KW-1185">Reference proteome</keyword>
<evidence type="ECO:0000256" key="1">
    <source>
        <dbReference type="ARBA" id="ARBA00003986"/>
    </source>
</evidence>
<dbReference type="GO" id="GO:0032259">
    <property type="term" value="P:methylation"/>
    <property type="evidence" value="ECO:0007669"/>
    <property type="project" value="UniProtKB-KW"/>
</dbReference>
<dbReference type="EC" id="2.8.1.14" evidence="3"/>
<keyword evidence="10" id="KW-1015">Disulfide bond</keyword>
<dbReference type="STRING" id="1537102.L0AU86"/>
<evidence type="ECO:0000313" key="17">
    <source>
        <dbReference type="EMBL" id="AFZ79207.1"/>
    </source>
</evidence>
<dbReference type="Pfam" id="PF03054">
    <property type="entry name" value="tRNA_Me_trans"/>
    <property type="match status" value="1"/>
</dbReference>
<evidence type="ECO:0000256" key="10">
    <source>
        <dbReference type="ARBA" id="ARBA00023157"/>
    </source>
</evidence>
<protein>
    <recommendedName>
        <fullName evidence="3">tRNA-5-taurinomethyluridine 2-sulfurtransferase</fullName>
        <ecNumber evidence="3">2.8.1.14</ecNumber>
    </recommendedName>
</protein>
<comment type="function">
    <text evidence="1">Catalyzes the 2-thiolation of uridine at the wobble position (U34) of mitochondrial tRNA(Lys), tRNA(Glu) and tRNA(Gln). Required for the formation of 5-taurinomethyl-2-thiouridine (tm5s2U) of mitochondrial tRNA(Lys), tRNA(Glu), and tRNA(Gln) at the wobble position. ATP is required to activate the C2 atom of the wobble base.</text>
</comment>
<dbReference type="eggNOG" id="KOG2805">
    <property type="taxonomic scope" value="Eukaryota"/>
</dbReference>
<evidence type="ECO:0000256" key="12">
    <source>
        <dbReference type="SAM" id="MobiDB-lite"/>
    </source>
</evidence>
<feature type="domain" description="Fe-S metabolism associated" evidence="14">
    <location>
        <begin position="178"/>
        <end position="266"/>
    </location>
</feature>
<dbReference type="GO" id="GO:0000049">
    <property type="term" value="F:tRNA binding"/>
    <property type="evidence" value="ECO:0007669"/>
    <property type="project" value="UniProtKB-KW"/>
</dbReference>
<evidence type="ECO:0000256" key="7">
    <source>
        <dbReference type="ARBA" id="ARBA00022741"/>
    </source>
</evidence>
<keyword evidence="8" id="KW-0067">ATP-binding</keyword>
<dbReference type="AlphaFoldDB" id="L0AU86"/>
<dbReference type="Pfam" id="PF20259">
    <property type="entry name" value="tRNA_Me_trans_M"/>
    <property type="match status" value="1"/>
</dbReference>
<evidence type="ECO:0000256" key="9">
    <source>
        <dbReference type="ARBA" id="ARBA00022884"/>
    </source>
</evidence>
<dbReference type="GO" id="GO:0008168">
    <property type="term" value="F:methyltransferase activity"/>
    <property type="evidence" value="ECO:0007669"/>
    <property type="project" value="UniProtKB-KW"/>
</dbReference>
<evidence type="ECO:0000256" key="8">
    <source>
        <dbReference type="ARBA" id="ARBA00022840"/>
    </source>
</evidence>
<keyword evidence="13" id="KW-0732">Signal</keyword>
<keyword evidence="6" id="KW-0819">tRNA processing</keyword>
<dbReference type="InterPro" id="IPR051305">
    <property type="entry name" value="tRNA_2-thiouridylase_MnmA"/>
</dbReference>
<dbReference type="PANTHER" id="PTHR43052:SF1">
    <property type="entry name" value="TRNA-5-TAURINOMETHYLURIDINE 2-SULFURTRANSFERASE"/>
    <property type="match status" value="1"/>
</dbReference>
<keyword evidence="4" id="KW-0820">tRNA-binding</keyword>
<evidence type="ECO:0000256" key="11">
    <source>
        <dbReference type="ARBA" id="ARBA00049564"/>
    </source>
</evidence>
<evidence type="ECO:0000259" key="16">
    <source>
        <dbReference type="Pfam" id="PF20259"/>
    </source>
</evidence>
<dbReference type="Gene3D" id="2.40.30.10">
    <property type="entry name" value="Translation factors"/>
    <property type="match status" value="1"/>
</dbReference>
<feature type="domain" description="tRNA-specific 2-thiouridylase MnmA-like C-terminal" evidence="15">
    <location>
        <begin position="630"/>
        <end position="691"/>
    </location>
</feature>
<dbReference type="RefSeq" id="XP_004828873.1">
    <property type="nucleotide sequence ID" value="XM_004828816.1"/>
</dbReference>
<name>L0AU86_THEEQ</name>
<proteinExistence type="inferred from homology"/>
<dbReference type="GO" id="GO:0061708">
    <property type="term" value="F:tRNA-5-taurinomethyluridine 2-sulfurtransferase"/>
    <property type="evidence" value="ECO:0007669"/>
    <property type="project" value="UniProtKB-EC"/>
</dbReference>
<dbReference type="Proteomes" id="UP000031512">
    <property type="component" value="Chromosome 1"/>
</dbReference>
<evidence type="ECO:0000259" key="15">
    <source>
        <dbReference type="Pfam" id="PF20258"/>
    </source>
</evidence>
<organism evidence="17 18">
    <name type="scientific">Theileria equi strain WA</name>
    <dbReference type="NCBI Taxonomy" id="1537102"/>
    <lineage>
        <taxon>Eukaryota</taxon>
        <taxon>Sar</taxon>
        <taxon>Alveolata</taxon>
        <taxon>Apicomplexa</taxon>
        <taxon>Aconoidasida</taxon>
        <taxon>Piroplasmida</taxon>
        <taxon>Theileriidae</taxon>
        <taxon>Theileria</taxon>
    </lineage>
</organism>
<keyword evidence="9" id="KW-0694">RNA-binding</keyword>
<dbReference type="SUPFAM" id="SSF52402">
    <property type="entry name" value="Adenine nucleotide alpha hydrolases-like"/>
    <property type="match status" value="1"/>
</dbReference>
<dbReference type="Gene3D" id="2.30.30.280">
    <property type="entry name" value="Adenine nucleotide alpha hydrolases-like domains"/>
    <property type="match status" value="1"/>
</dbReference>
<accession>L0AU86</accession>
<sequence length="699" mass="78937">MRLLAFLSTNFVLYKLIVSSVLINSVKTGFGAVGVSLNLERNCINRKLRHTSLDSSRCCSFVVQRSPNFAKNSKSVPVNSYSGPQSAASSASWDKVNKSTKDSIDNLIKTKLSNTKDATKYLQSLAEVGSSVFESSPSPSILYNIPRDLKSSKTFNTLDLYSEDGLRDYFVFKAPESVQYKLVTDCISLIYISVFVDKHNRIYVDGVSDSLIVRGILAILLSKINGKSMDEVLSMNQSDVEFGEDVSGIGLIRRNGIQLILNHVKNECKIHKREHNVYQVKEYSTREKVALLISGGVDSSVALWLLKNRGYHVEAFYLKVWDLLDTQETCSWATDIQYAMDVCKMLDVKLHIIPFKDLYYSNIIQHLVKDSREGETPNPDVECNNRIKFGEFLKFAIDWEFDYVASGHYARIKNDIVSKDHPEIDLMGSPEILDILEGCKYDSRGFYNIRRLCLSRDINKDQTYFLSRLKQSQLSKLIFPIGDFEKKKVRDIANTVMLPTRDRKDSVGLCFLGNVHLSSFLTRQIGESKGPIIDNDSMKIIGEHSGLYNYTIGQKERINQCIFKGNPEVVRHVVKKDVETNTLYVTSSYNSPKYLKPDGIRSIFHVNDIRWIVPDFRGILNRVACNDAGGLVHKLNVKLRHSPNFRACLANFDQSSNLRLNSAFIKLNTADSGISTGQYAAFYVNDQCIGASKMITANV</sequence>
<dbReference type="InterPro" id="IPR014729">
    <property type="entry name" value="Rossmann-like_a/b/a_fold"/>
</dbReference>
<gene>
    <name evidence="17" type="ORF">BEWA_020540</name>
</gene>
<dbReference type="KEGG" id="beq:BEWA_020540"/>
<keyword evidence="7" id="KW-0547">Nucleotide-binding</keyword>
<keyword evidence="17" id="KW-0489">Methyltransferase</keyword>
<feature type="region of interest" description="Disordered" evidence="12">
    <location>
        <begin position="73"/>
        <end position="94"/>
    </location>
</feature>
<dbReference type="InterPro" id="IPR023382">
    <property type="entry name" value="MnmA-like_central_sf"/>
</dbReference>
<dbReference type="SUPFAM" id="SSF82649">
    <property type="entry name" value="SufE/NifU"/>
    <property type="match status" value="1"/>
</dbReference>
<evidence type="ECO:0000256" key="2">
    <source>
        <dbReference type="ARBA" id="ARBA00006191"/>
    </source>
</evidence>
<dbReference type="Pfam" id="PF02657">
    <property type="entry name" value="SufE"/>
    <property type="match status" value="1"/>
</dbReference>
<comment type="catalytic activity">
    <reaction evidence="11">
        <text>5-taurinomethyluridine(34) in tRNA + S-sulfanyl-L-cysteinyl-[protein] + AH2 + ATP = 5-taurinomethyl-2-thiouridine(34) in tRNA + L-cysteinyl-[protein] + A + AMP + diphosphate + H(+)</text>
        <dbReference type="Rhea" id="RHEA:47040"/>
        <dbReference type="Rhea" id="RHEA-COMP:10131"/>
        <dbReference type="Rhea" id="RHEA-COMP:11726"/>
        <dbReference type="Rhea" id="RHEA-COMP:11732"/>
        <dbReference type="Rhea" id="RHEA-COMP:11733"/>
        <dbReference type="ChEBI" id="CHEBI:13193"/>
        <dbReference type="ChEBI" id="CHEBI:15378"/>
        <dbReference type="ChEBI" id="CHEBI:17499"/>
        <dbReference type="ChEBI" id="CHEBI:29950"/>
        <dbReference type="ChEBI" id="CHEBI:30616"/>
        <dbReference type="ChEBI" id="CHEBI:33019"/>
        <dbReference type="ChEBI" id="CHEBI:61963"/>
        <dbReference type="ChEBI" id="CHEBI:87171"/>
        <dbReference type="ChEBI" id="CHEBI:87172"/>
        <dbReference type="ChEBI" id="CHEBI:456215"/>
        <dbReference type="EC" id="2.8.1.14"/>
    </reaction>
</comment>
<dbReference type="CDD" id="cd01998">
    <property type="entry name" value="MnmA_TRMU-like"/>
    <property type="match status" value="1"/>
</dbReference>
<feature type="domain" description="tRNA-specific 2-thiouridylase MnmA-like central" evidence="16">
    <location>
        <begin position="519"/>
        <end position="586"/>
    </location>
</feature>
<evidence type="ECO:0000256" key="4">
    <source>
        <dbReference type="ARBA" id="ARBA00022555"/>
    </source>
</evidence>
<reference evidence="17 18" key="1">
    <citation type="journal article" date="2012" name="BMC Genomics">
        <title>Comparative genomic analysis and phylogenetic position of Theileria equi.</title>
        <authorList>
            <person name="Kappmeyer L.S."/>
            <person name="Thiagarajan M."/>
            <person name="Herndon D.R."/>
            <person name="Ramsay J.D."/>
            <person name="Caler E."/>
            <person name="Djikeng A."/>
            <person name="Gillespie J.J."/>
            <person name="Lau A.O."/>
            <person name="Roalson E.H."/>
            <person name="Silva J.C."/>
            <person name="Silva M.G."/>
            <person name="Suarez C.E."/>
            <person name="Ueti M.W."/>
            <person name="Nene V.M."/>
            <person name="Mealey R.H."/>
            <person name="Knowles D.P."/>
            <person name="Brayton K.A."/>
        </authorList>
    </citation>
    <scope>NUCLEOTIDE SEQUENCE [LARGE SCALE GENOMIC DNA]</scope>
    <source>
        <strain evidence="17 18">WA</strain>
    </source>
</reference>
<dbReference type="Pfam" id="PF20258">
    <property type="entry name" value="tRNA_Me_trans_C"/>
    <property type="match status" value="1"/>
</dbReference>
<dbReference type="InterPro" id="IPR046885">
    <property type="entry name" value="MnmA-like_C"/>
</dbReference>
<evidence type="ECO:0000313" key="18">
    <source>
        <dbReference type="Proteomes" id="UP000031512"/>
    </source>
</evidence>
<feature type="signal peptide" evidence="13">
    <location>
        <begin position="1"/>
        <end position="19"/>
    </location>
</feature>
<dbReference type="GO" id="GO:0005524">
    <property type="term" value="F:ATP binding"/>
    <property type="evidence" value="ECO:0007669"/>
    <property type="project" value="UniProtKB-KW"/>
</dbReference>
<evidence type="ECO:0000256" key="5">
    <source>
        <dbReference type="ARBA" id="ARBA00022679"/>
    </source>
</evidence>
<evidence type="ECO:0000259" key="14">
    <source>
        <dbReference type="Pfam" id="PF02657"/>
    </source>
</evidence>
<feature type="chain" id="PRO_5003939370" description="tRNA-5-taurinomethyluridine 2-sulfurtransferase" evidence="13">
    <location>
        <begin position="20"/>
        <end position="699"/>
    </location>
</feature>
<keyword evidence="5 17" id="KW-0808">Transferase</keyword>
<dbReference type="PANTHER" id="PTHR43052">
    <property type="match status" value="1"/>
</dbReference>
<dbReference type="Gene3D" id="3.40.50.620">
    <property type="entry name" value="HUPs"/>
    <property type="match status" value="1"/>
</dbReference>
<dbReference type="VEuPathDB" id="PiroplasmaDB:BEWA_020540"/>
<dbReference type="InterPro" id="IPR003808">
    <property type="entry name" value="Fe-S_metab-assoc_dom"/>
</dbReference>
<feature type="compositionally biased region" description="Polar residues" evidence="12">
    <location>
        <begin position="73"/>
        <end position="92"/>
    </location>
</feature>
<dbReference type="GO" id="GO:0008033">
    <property type="term" value="P:tRNA processing"/>
    <property type="evidence" value="ECO:0007669"/>
    <property type="project" value="UniProtKB-KW"/>
</dbReference>
<dbReference type="Gene3D" id="3.90.1010.10">
    <property type="match status" value="1"/>
</dbReference>
<comment type="similarity">
    <text evidence="2">Belongs to the MnmA/TRMU family.</text>
</comment>
<evidence type="ECO:0000256" key="13">
    <source>
        <dbReference type="SAM" id="SignalP"/>
    </source>
</evidence>
<evidence type="ECO:0000256" key="6">
    <source>
        <dbReference type="ARBA" id="ARBA00022694"/>
    </source>
</evidence>
<dbReference type="InterPro" id="IPR046884">
    <property type="entry name" value="MnmA-like_central"/>
</dbReference>
<dbReference type="EMBL" id="CP001669">
    <property type="protein sequence ID" value="AFZ79207.1"/>
    <property type="molecule type" value="Genomic_DNA"/>
</dbReference>